<proteinExistence type="predicted"/>
<evidence type="ECO:0000313" key="1">
    <source>
        <dbReference type="EMBL" id="VDL95322.1"/>
    </source>
</evidence>
<gene>
    <name evidence="1" type="ORF">SSLN_LOCUS8937</name>
</gene>
<evidence type="ECO:0000313" key="2">
    <source>
        <dbReference type="Proteomes" id="UP000275846"/>
    </source>
</evidence>
<dbReference type="AlphaFoldDB" id="A0A183SXI9"/>
<accession>A0A183SXI9</accession>
<dbReference type="OrthoDB" id="6275370at2759"/>
<protein>
    <submittedName>
        <fullName evidence="3">Alba domain-containing protein</fullName>
    </submittedName>
</protein>
<dbReference type="Proteomes" id="UP000275846">
    <property type="component" value="Unassembled WGS sequence"/>
</dbReference>
<keyword evidence="2" id="KW-1185">Reference proteome</keyword>
<dbReference type="WBParaSite" id="SSLN_0000927801-mRNA-1">
    <property type="protein sequence ID" value="SSLN_0000927801-mRNA-1"/>
    <property type="gene ID" value="SSLN_0000927801"/>
</dbReference>
<name>A0A183SXI9_SCHSO</name>
<sequence length="258" mass="28779">MLEVSTPSTGVHADVSKLCTAAAAKDDVLITGRFGTVSFAKRLTEHLFDEFGKKKRSKKPKIMKQTKDSSDDLLRTKQLKRLIPVPDAAQQKTQGVDLQGEIPRITFALPKDVYSSYVEEELGQSGSTRRKSLLQLSRESQILSGEPGDVWFQMQKNGQGAKEAHELPFSVPYYPTHLNPKLTDVPTAKEAAREHSHIRLLACAMRTAKSRLDIRAYVNGLTTDSAKTHFPMTTPVQLQLSQQRVDAEEACSFQLFHV</sequence>
<reference evidence="1 2" key="2">
    <citation type="submission" date="2018-11" db="EMBL/GenBank/DDBJ databases">
        <authorList>
            <consortium name="Pathogen Informatics"/>
        </authorList>
    </citation>
    <scope>NUCLEOTIDE SEQUENCE [LARGE SCALE GENOMIC DNA]</scope>
    <source>
        <strain evidence="1 2">NST_G2</strain>
    </source>
</reference>
<dbReference type="EMBL" id="UYSU01034939">
    <property type="protein sequence ID" value="VDL95322.1"/>
    <property type="molecule type" value="Genomic_DNA"/>
</dbReference>
<reference evidence="3" key="1">
    <citation type="submission" date="2016-06" db="UniProtKB">
        <authorList>
            <consortium name="WormBaseParasite"/>
        </authorList>
    </citation>
    <scope>IDENTIFICATION</scope>
</reference>
<evidence type="ECO:0000313" key="3">
    <source>
        <dbReference type="WBParaSite" id="SSLN_0000927801-mRNA-1"/>
    </source>
</evidence>
<organism evidence="3">
    <name type="scientific">Schistocephalus solidus</name>
    <name type="common">Tapeworm</name>
    <dbReference type="NCBI Taxonomy" id="70667"/>
    <lineage>
        <taxon>Eukaryota</taxon>
        <taxon>Metazoa</taxon>
        <taxon>Spiralia</taxon>
        <taxon>Lophotrochozoa</taxon>
        <taxon>Platyhelminthes</taxon>
        <taxon>Cestoda</taxon>
        <taxon>Eucestoda</taxon>
        <taxon>Diphyllobothriidea</taxon>
        <taxon>Diphyllobothriidae</taxon>
        <taxon>Schistocephalus</taxon>
    </lineage>
</organism>